<evidence type="ECO:0000313" key="1">
    <source>
        <dbReference type="EMBL" id="QHT94498.1"/>
    </source>
</evidence>
<protein>
    <submittedName>
        <fullName evidence="1">Uncharacterized protein</fullName>
    </submittedName>
</protein>
<reference evidence="1" key="1">
    <citation type="journal article" date="2020" name="Nature">
        <title>Giant virus diversity and host interactions through global metagenomics.</title>
        <authorList>
            <person name="Schulz F."/>
            <person name="Roux S."/>
            <person name="Paez-Espino D."/>
            <person name="Jungbluth S."/>
            <person name="Walsh D.A."/>
            <person name="Denef V.J."/>
            <person name="McMahon K.D."/>
            <person name="Konstantinidis K.T."/>
            <person name="Eloe-Fadrosh E.A."/>
            <person name="Kyrpides N.C."/>
            <person name="Woyke T."/>
        </authorList>
    </citation>
    <scope>NUCLEOTIDE SEQUENCE</scope>
    <source>
        <strain evidence="1">GVMAG-M-3300024258-28</strain>
    </source>
</reference>
<organism evidence="1">
    <name type="scientific">viral metagenome</name>
    <dbReference type="NCBI Taxonomy" id="1070528"/>
    <lineage>
        <taxon>unclassified sequences</taxon>
        <taxon>metagenomes</taxon>
        <taxon>organismal metagenomes</taxon>
    </lineage>
</organism>
<sequence>MEVISNKIFFNQSKNILFQLQEFEPYYYRPNLVETKICEDIVVKKKQPEYFRPKQRDTLFWCFYIAAYGYDQYLCVMRNYGVKELEIKHEASEYVKSNYKELKESSVKMTKSLAQDMMSDFHTSVTDTNFHNFIALCFMKKINVYILHEEKPSYLKFFYHKDSPTYLFQQEKYNRYSVQLEAMSLEKLIKIETDYYCLDSWIRPIRAISSYKVTDLEDIAYKTNLIDIPNMKKPDLYAYISESLSWY</sequence>
<proteinExistence type="predicted"/>
<dbReference type="EMBL" id="MN740223">
    <property type="protein sequence ID" value="QHT94498.1"/>
    <property type="molecule type" value="Genomic_DNA"/>
</dbReference>
<name>A0A6C0IMS6_9ZZZZ</name>
<dbReference type="AlphaFoldDB" id="A0A6C0IMS6"/>
<accession>A0A6C0IMS6</accession>